<evidence type="ECO:0008006" key="4">
    <source>
        <dbReference type="Google" id="ProtNLM"/>
    </source>
</evidence>
<dbReference type="AlphaFoldDB" id="A0A1H9ZAS8"/>
<evidence type="ECO:0000256" key="1">
    <source>
        <dbReference type="SAM" id="SignalP"/>
    </source>
</evidence>
<reference evidence="2 3" key="1">
    <citation type="submission" date="2016-10" db="EMBL/GenBank/DDBJ databases">
        <authorList>
            <person name="de Groot N.N."/>
        </authorList>
    </citation>
    <scope>NUCLEOTIDE SEQUENCE [LARGE SCALE GENOMIC DNA]</scope>
    <source>
        <strain evidence="2 3">DSM 11363</strain>
    </source>
</reference>
<name>A0A1H9ZAS8_9PSED</name>
<accession>A0A1H9ZAS8</accession>
<dbReference type="Proteomes" id="UP000182332">
    <property type="component" value="Unassembled WGS sequence"/>
</dbReference>
<proteinExistence type="predicted"/>
<feature type="chain" id="PRO_5010162169" description="DUF2599 domain-containing protein" evidence="1">
    <location>
        <begin position="21"/>
        <end position="444"/>
    </location>
</feature>
<dbReference type="OrthoDB" id="6873885at2"/>
<protein>
    <recommendedName>
        <fullName evidence="4">DUF2599 domain-containing protein</fullName>
    </recommendedName>
</protein>
<sequence length="444" mass="50024">MRVSACLICMLMVWSCPSWAVELKANLDPVETVKRINASYNRIDNHCKEPDTGAARGHYYCSGITLRMVNHGNFNPWDYSPYALQTGATSYTWIRRDLSTSVLVHPAGFILRTPTDGLALQLPVKQEGWACIYTFDGYTGPDRKWYGCGPFNDATFVPPSEPTTANKNAQWAYGTCAGQNVNTAEQWQQKYQGGARQPIQTTQCSWNAEVPAQWDAMIQAHEARVTTTNADPYSRKDFFNEFMLKNAPGGSDIMDDIDAFIYRGKNTFNYPVRGDNGKAAVQQDGLANARTFQRKLYDQGYAVPILNVDFTRPPEQRFTYSAADQGVSLNLNRNVTAKYIAWSNWEQRLDPGTGKAEWTLNVVLTELGKKVQASQQQDVYQELYDLRGSDLQWRNEESDSGSMKQQIACIVRNYPQRADWNLEPFRPVVSEAAAKAAGCNPFKK</sequence>
<dbReference type="Pfam" id="PF10783">
    <property type="entry name" value="DUF2599"/>
    <property type="match status" value="1"/>
</dbReference>
<dbReference type="EMBL" id="FOHW01000002">
    <property type="protein sequence ID" value="SES78668.1"/>
    <property type="molecule type" value="Genomic_DNA"/>
</dbReference>
<keyword evidence="1" id="KW-0732">Signal</keyword>
<feature type="signal peptide" evidence="1">
    <location>
        <begin position="1"/>
        <end position="20"/>
    </location>
</feature>
<organism evidence="2 3">
    <name type="scientific">Pseudomonas graminis</name>
    <dbReference type="NCBI Taxonomy" id="158627"/>
    <lineage>
        <taxon>Bacteria</taxon>
        <taxon>Pseudomonadati</taxon>
        <taxon>Pseudomonadota</taxon>
        <taxon>Gammaproteobacteria</taxon>
        <taxon>Pseudomonadales</taxon>
        <taxon>Pseudomonadaceae</taxon>
        <taxon>Pseudomonas</taxon>
    </lineage>
</organism>
<dbReference type="InterPro" id="IPR019719">
    <property type="entry name" value="DUF2599"/>
</dbReference>
<gene>
    <name evidence="2" type="ORF">SAMN05216197_102149</name>
</gene>
<evidence type="ECO:0000313" key="2">
    <source>
        <dbReference type="EMBL" id="SES78668.1"/>
    </source>
</evidence>
<dbReference type="RefSeq" id="WP_074884249.1">
    <property type="nucleotide sequence ID" value="NZ_FOHW01000002.1"/>
</dbReference>
<evidence type="ECO:0000313" key="3">
    <source>
        <dbReference type="Proteomes" id="UP000182332"/>
    </source>
</evidence>